<protein>
    <submittedName>
        <fullName evidence="1">Lipase, hormone-sensitive a</fullName>
    </submittedName>
</protein>
<dbReference type="EMBL" id="HAEG01006132">
    <property type="protein sequence ID" value="SBR75926.1"/>
    <property type="molecule type" value="Transcribed_RNA"/>
</dbReference>
<dbReference type="AlphaFoldDB" id="A0A1A8P3R9"/>
<name>A0A1A8P3R9_9TELE</name>
<feature type="non-terminal residue" evidence="1">
    <location>
        <position position="1"/>
    </location>
</feature>
<proteinExistence type="predicted"/>
<reference evidence="1" key="2">
    <citation type="submission" date="2016-06" db="EMBL/GenBank/DDBJ databases">
        <title>The genome of a short-lived fish provides insights into sex chromosome evolution and the genetic control of aging.</title>
        <authorList>
            <person name="Reichwald K."/>
            <person name="Felder M."/>
            <person name="Petzold A."/>
            <person name="Koch P."/>
            <person name="Groth M."/>
            <person name="Platzer M."/>
        </authorList>
    </citation>
    <scope>NUCLEOTIDE SEQUENCE</scope>
    <source>
        <tissue evidence="1">Brain</tissue>
    </source>
</reference>
<organism evidence="1">
    <name type="scientific">Nothobranchius pienaari</name>
    <dbReference type="NCBI Taxonomy" id="704102"/>
    <lineage>
        <taxon>Eukaryota</taxon>
        <taxon>Metazoa</taxon>
        <taxon>Chordata</taxon>
        <taxon>Craniata</taxon>
        <taxon>Vertebrata</taxon>
        <taxon>Euteleostomi</taxon>
        <taxon>Actinopterygii</taxon>
        <taxon>Neopterygii</taxon>
        <taxon>Teleostei</taxon>
        <taxon>Neoteleostei</taxon>
        <taxon>Acanthomorphata</taxon>
        <taxon>Ovalentaria</taxon>
        <taxon>Atherinomorphae</taxon>
        <taxon>Cyprinodontiformes</taxon>
        <taxon>Nothobranchiidae</taxon>
        <taxon>Nothobranchius</taxon>
    </lineage>
</organism>
<accession>A0A1A8P3R9</accession>
<evidence type="ECO:0000313" key="1">
    <source>
        <dbReference type="EMBL" id="SBR75926.1"/>
    </source>
</evidence>
<reference evidence="1" key="1">
    <citation type="submission" date="2016-05" db="EMBL/GenBank/DDBJ databases">
        <authorList>
            <person name="Lavstsen T."/>
            <person name="Jespersen J.S."/>
        </authorList>
    </citation>
    <scope>NUCLEOTIDE SEQUENCE</scope>
    <source>
        <tissue evidence="1">Brain</tissue>
    </source>
</reference>
<sequence>GRSSSRLPQSVADLQRDAVCFRHVRGSSQGGLPAGKHEECSCERPVVPSPPAGSCNWDVNGSCAENQDGSGVTISCTLTC</sequence>
<gene>
    <name evidence="1" type="primary">LIPEA</name>
</gene>